<dbReference type="AlphaFoldDB" id="A0A5M3N4I5"/>
<proteinExistence type="predicted"/>
<dbReference type="RefSeq" id="XP_007762944.1">
    <property type="nucleotide sequence ID" value="XM_007764754.1"/>
</dbReference>
<evidence type="ECO:0008006" key="3">
    <source>
        <dbReference type="Google" id="ProtNLM"/>
    </source>
</evidence>
<name>A0A5M3N4I5_CONPW</name>
<dbReference type="InterPro" id="IPR032675">
    <property type="entry name" value="LRR_dom_sf"/>
</dbReference>
<dbReference type="GeneID" id="19204433"/>
<dbReference type="KEGG" id="cput:CONPUDRAFT_160875"/>
<accession>A0A5M3N4I5</accession>
<sequence length="517" mass="58350">MHRVLQIPELREYIFHLINKRSAYASLAAVCRAFQDPALDALYGDVDDFCNLLKCMPGNLFSYQIYKPTLNMPMLFLKRNMTSGDWHTLSKYTSRVRSLQITWDLSETDTKPYALLEDTVCYALARCAFPGTMFPKLHTLRLIGPERAGVSMLQPFLLGERLRHLYISPCKVFVDDVYKHIPYLPYLSPLLETLVIDFSSNVETTPGQLSIELLKPTADMASVLCQMNNLQRIGSGPMSEWILAHLASLPKLSTLTLMVFKECGWLSSPSSVISVPKLTSLTLQAAEYETATLALRKLADSARRPDQLSDSPVLELRTVGLEVLWVLATGGSLSVFTSALASCTSPTHLQEIIISNRSPNGAMTIPPLQLLTPITYDDLRPLAAFSKLTRLSLSFVFIPFLPRDASKFFDLLPSWPLLEILEARPLHLDIATLVHILRALTKLSILSVDVIVSDTELEDLSQEETFKALPSNDRIRSMTFGERYEWSSLRRYEPLFQRLMPRARWFWSNIAVVSRTA</sequence>
<dbReference type="OrthoDB" id="2651843at2759"/>
<keyword evidence="2" id="KW-1185">Reference proteome</keyword>
<protein>
    <recommendedName>
        <fullName evidence="3">F-box domain-containing protein</fullName>
    </recommendedName>
</protein>
<dbReference type="SUPFAM" id="SSF52047">
    <property type="entry name" value="RNI-like"/>
    <property type="match status" value="1"/>
</dbReference>
<reference evidence="2" key="1">
    <citation type="journal article" date="2012" name="Science">
        <title>The Paleozoic origin of enzymatic lignin decomposition reconstructed from 31 fungal genomes.</title>
        <authorList>
            <person name="Floudas D."/>
            <person name="Binder M."/>
            <person name="Riley R."/>
            <person name="Barry K."/>
            <person name="Blanchette R.A."/>
            <person name="Henrissat B."/>
            <person name="Martinez A.T."/>
            <person name="Otillar R."/>
            <person name="Spatafora J.W."/>
            <person name="Yadav J.S."/>
            <person name="Aerts A."/>
            <person name="Benoit I."/>
            <person name="Boyd A."/>
            <person name="Carlson A."/>
            <person name="Copeland A."/>
            <person name="Coutinho P.M."/>
            <person name="de Vries R.P."/>
            <person name="Ferreira P."/>
            <person name="Findley K."/>
            <person name="Foster B."/>
            <person name="Gaskell J."/>
            <person name="Glotzer D."/>
            <person name="Gorecki P."/>
            <person name="Heitman J."/>
            <person name="Hesse C."/>
            <person name="Hori C."/>
            <person name="Igarashi K."/>
            <person name="Jurgens J.A."/>
            <person name="Kallen N."/>
            <person name="Kersten P."/>
            <person name="Kohler A."/>
            <person name="Kuees U."/>
            <person name="Kumar T.K.A."/>
            <person name="Kuo A."/>
            <person name="LaButti K."/>
            <person name="Larrondo L.F."/>
            <person name="Lindquist E."/>
            <person name="Ling A."/>
            <person name="Lombard V."/>
            <person name="Lucas S."/>
            <person name="Lundell T."/>
            <person name="Martin R."/>
            <person name="McLaughlin D.J."/>
            <person name="Morgenstern I."/>
            <person name="Morin E."/>
            <person name="Murat C."/>
            <person name="Nagy L.G."/>
            <person name="Nolan M."/>
            <person name="Ohm R.A."/>
            <person name="Patyshakuliyeva A."/>
            <person name="Rokas A."/>
            <person name="Ruiz-Duenas F.J."/>
            <person name="Sabat G."/>
            <person name="Salamov A."/>
            <person name="Samejima M."/>
            <person name="Schmutz J."/>
            <person name="Slot J.C."/>
            <person name="St John F."/>
            <person name="Stenlid J."/>
            <person name="Sun H."/>
            <person name="Sun S."/>
            <person name="Syed K."/>
            <person name="Tsang A."/>
            <person name="Wiebenga A."/>
            <person name="Young D."/>
            <person name="Pisabarro A."/>
            <person name="Eastwood D.C."/>
            <person name="Martin F."/>
            <person name="Cullen D."/>
            <person name="Grigoriev I.V."/>
            <person name="Hibbett D.S."/>
        </authorList>
    </citation>
    <scope>NUCLEOTIDE SEQUENCE [LARGE SCALE GENOMIC DNA]</scope>
    <source>
        <strain evidence="2">RWD-64-598 SS2</strain>
    </source>
</reference>
<comment type="caution">
    <text evidence="1">The sequence shown here is derived from an EMBL/GenBank/DDBJ whole genome shotgun (WGS) entry which is preliminary data.</text>
</comment>
<dbReference type="EMBL" id="JH711573">
    <property type="protein sequence ID" value="EIW85964.1"/>
    <property type="molecule type" value="Genomic_DNA"/>
</dbReference>
<gene>
    <name evidence="1" type="ORF">CONPUDRAFT_160875</name>
</gene>
<organism evidence="1 2">
    <name type="scientific">Coniophora puteana (strain RWD-64-598)</name>
    <name type="common">Brown rot fungus</name>
    <dbReference type="NCBI Taxonomy" id="741705"/>
    <lineage>
        <taxon>Eukaryota</taxon>
        <taxon>Fungi</taxon>
        <taxon>Dikarya</taxon>
        <taxon>Basidiomycota</taxon>
        <taxon>Agaricomycotina</taxon>
        <taxon>Agaricomycetes</taxon>
        <taxon>Agaricomycetidae</taxon>
        <taxon>Boletales</taxon>
        <taxon>Coniophorineae</taxon>
        <taxon>Coniophoraceae</taxon>
        <taxon>Coniophora</taxon>
    </lineage>
</organism>
<dbReference type="Proteomes" id="UP000053558">
    <property type="component" value="Unassembled WGS sequence"/>
</dbReference>
<evidence type="ECO:0000313" key="1">
    <source>
        <dbReference type="EMBL" id="EIW85964.1"/>
    </source>
</evidence>
<dbReference type="Gene3D" id="3.80.10.10">
    <property type="entry name" value="Ribonuclease Inhibitor"/>
    <property type="match status" value="1"/>
</dbReference>
<evidence type="ECO:0000313" key="2">
    <source>
        <dbReference type="Proteomes" id="UP000053558"/>
    </source>
</evidence>